<accession>A0A6B1D6D2</accession>
<dbReference type="InterPro" id="IPR036188">
    <property type="entry name" value="FAD/NAD-bd_sf"/>
</dbReference>
<dbReference type="GO" id="GO:0016491">
    <property type="term" value="F:oxidoreductase activity"/>
    <property type="evidence" value="ECO:0007669"/>
    <property type="project" value="UniProtKB-KW"/>
</dbReference>
<dbReference type="InterPro" id="IPR003953">
    <property type="entry name" value="FAD-dep_OxRdtase_2_FAD-bd"/>
</dbReference>
<gene>
    <name evidence="4" type="ORF">F4X14_08430</name>
</gene>
<evidence type="ECO:0000256" key="1">
    <source>
        <dbReference type="ARBA" id="ARBA00022630"/>
    </source>
</evidence>
<evidence type="ECO:0000259" key="3">
    <source>
        <dbReference type="Pfam" id="PF00890"/>
    </source>
</evidence>
<dbReference type="EMBL" id="VXMH01000037">
    <property type="protein sequence ID" value="MYC94985.1"/>
    <property type="molecule type" value="Genomic_DNA"/>
</dbReference>
<keyword evidence="2" id="KW-0560">Oxidoreductase</keyword>
<keyword evidence="1" id="KW-0285">Flavoprotein</keyword>
<evidence type="ECO:0000313" key="4">
    <source>
        <dbReference type="EMBL" id="MYC94985.1"/>
    </source>
</evidence>
<comment type="caution">
    <text evidence="4">The sequence shown here is derived from an EMBL/GenBank/DDBJ whole genome shotgun (WGS) entry which is preliminary data.</text>
</comment>
<reference evidence="4" key="1">
    <citation type="submission" date="2019-09" db="EMBL/GenBank/DDBJ databases">
        <title>Characterisation of the sponge microbiome using genome-centric metagenomics.</title>
        <authorList>
            <person name="Engelberts J.P."/>
            <person name="Robbins S.J."/>
            <person name="De Goeij J.M."/>
            <person name="Aranda M."/>
            <person name="Bell S.C."/>
            <person name="Webster N.S."/>
        </authorList>
    </citation>
    <scope>NUCLEOTIDE SEQUENCE</scope>
    <source>
        <strain evidence="4">SB0661_bin_32</strain>
    </source>
</reference>
<organism evidence="4">
    <name type="scientific">Caldilineaceae bacterium SB0661_bin_32</name>
    <dbReference type="NCBI Taxonomy" id="2605255"/>
    <lineage>
        <taxon>Bacteria</taxon>
        <taxon>Bacillati</taxon>
        <taxon>Chloroflexota</taxon>
        <taxon>Caldilineae</taxon>
        <taxon>Caldilineales</taxon>
        <taxon>Caldilineaceae</taxon>
    </lineage>
</organism>
<dbReference type="AlphaFoldDB" id="A0A6B1D6D2"/>
<sequence>MCVLWSARRVRTAKTGTKFSPLPNDPGTVAGVWCGHQLRLGAGCACRPLLLRRYPGRRVGGSTVDKLYGVGEVSCTGVHGANRQALGAAIVSSWQPHGRRNCGL</sequence>
<feature type="domain" description="FAD-dependent oxidoreductase 2 FAD-binding" evidence="3">
    <location>
        <begin position="23"/>
        <end position="84"/>
    </location>
</feature>
<name>A0A6B1D6D2_9CHLR</name>
<evidence type="ECO:0000256" key="2">
    <source>
        <dbReference type="ARBA" id="ARBA00023002"/>
    </source>
</evidence>
<protein>
    <submittedName>
        <fullName evidence="4">FAD-binding protein</fullName>
    </submittedName>
</protein>
<proteinExistence type="predicted"/>
<dbReference type="Gene3D" id="3.50.50.60">
    <property type="entry name" value="FAD/NAD(P)-binding domain"/>
    <property type="match status" value="1"/>
</dbReference>
<dbReference type="Pfam" id="PF00890">
    <property type="entry name" value="FAD_binding_2"/>
    <property type="match status" value="1"/>
</dbReference>